<evidence type="ECO:0008006" key="6">
    <source>
        <dbReference type="Google" id="ProtNLM"/>
    </source>
</evidence>
<gene>
    <name evidence="3" type="ORF">CWB96_11825</name>
    <name evidence="2" type="ORF">CWB97_07665</name>
</gene>
<organism evidence="3 5">
    <name type="scientific">Pseudoalteromonas citrea</name>
    <dbReference type="NCBI Taxonomy" id="43655"/>
    <lineage>
        <taxon>Bacteria</taxon>
        <taxon>Pseudomonadati</taxon>
        <taxon>Pseudomonadota</taxon>
        <taxon>Gammaproteobacteria</taxon>
        <taxon>Alteromonadales</taxon>
        <taxon>Pseudoalteromonadaceae</taxon>
        <taxon>Pseudoalteromonas</taxon>
    </lineage>
</organism>
<evidence type="ECO:0000313" key="2">
    <source>
        <dbReference type="EMBL" id="TMP43884.1"/>
    </source>
</evidence>
<dbReference type="EMBL" id="PNCK01000026">
    <property type="protein sequence ID" value="TMP43884.1"/>
    <property type="molecule type" value="Genomic_DNA"/>
</dbReference>
<evidence type="ECO:0000313" key="5">
    <source>
        <dbReference type="Proteomes" id="UP000307706"/>
    </source>
</evidence>
<feature type="chain" id="PRO_5024297389" description="Outer membrane protein beta-barrel domain-containing protein" evidence="1">
    <location>
        <begin position="22"/>
        <end position="182"/>
    </location>
</feature>
<comment type="caution">
    <text evidence="3">The sequence shown here is derived from an EMBL/GenBank/DDBJ whole genome shotgun (WGS) entry which is preliminary data.</text>
</comment>
<evidence type="ECO:0000313" key="4">
    <source>
        <dbReference type="Proteomes" id="UP000305730"/>
    </source>
</evidence>
<reference evidence="3" key="3">
    <citation type="submission" date="2019-09" db="EMBL/GenBank/DDBJ databases">
        <title>Co-occurence of chitin degradation, pigmentation and bioactivity in marine Pseudoalteromonas.</title>
        <authorList>
            <person name="Sonnenschein E.C."/>
            <person name="Bech P.K."/>
        </authorList>
    </citation>
    <scope>NUCLEOTIDE SEQUENCE</scope>
    <source>
        <strain evidence="3">S2231</strain>
        <strain evidence="4">S2233</strain>
    </source>
</reference>
<proteinExistence type="predicted"/>
<keyword evidence="4" id="KW-1185">Reference proteome</keyword>
<keyword evidence="1" id="KW-0732">Signal</keyword>
<evidence type="ECO:0000313" key="3">
    <source>
        <dbReference type="EMBL" id="TMP58557.1"/>
    </source>
</evidence>
<reference evidence="5" key="2">
    <citation type="submission" date="2019-06" db="EMBL/GenBank/DDBJ databases">
        <title>Co-occurence of chitin degradation, pigmentation and bioactivity in marine Pseudoalteromonas.</title>
        <authorList>
            <person name="Sonnenschein E.C."/>
            <person name="Bech P.K."/>
        </authorList>
    </citation>
    <scope>NUCLEOTIDE SEQUENCE [LARGE SCALE GENOMIC DNA]</scope>
    <source>
        <strain evidence="5">S2231</strain>
        <strain evidence="2">S2233</strain>
    </source>
</reference>
<dbReference type="Proteomes" id="UP000307706">
    <property type="component" value="Unassembled WGS sequence"/>
</dbReference>
<name>A0A5S3XNH6_9GAMM</name>
<reference evidence="4 5" key="1">
    <citation type="submission" date="2017-12" db="EMBL/GenBank/DDBJ databases">
        <authorList>
            <person name="Paulsen S."/>
            <person name="Gram L.K."/>
        </authorList>
    </citation>
    <scope>NUCLEOTIDE SEQUENCE [LARGE SCALE GENOMIC DNA]</scope>
    <source>
        <strain evidence="3 5">S2231</strain>
        <strain evidence="2 4">S2233</strain>
    </source>
</reference>
<dbReference type="EMBL" id="PNCL01000056">
    <property type="protein sequence ID" value="TMP58557.1"/>
    <property type="molecule type" value="Genomic_DNA"/>
</dbReference>
<protein>
    <recommendedName>
        <fullName evidence="6">Outer membrane protein beta-barrel domain-containing protein</fullName>
    </recommendedName>
</protein>
<sequence length="182" mass="20206">MHPIHLCATLITALYAIPAHAFDSDINIALLAKAERSNNGDRVLSTGFRVLDPINRTPFAFGFSTALGAANVTTMNANKENFVTLDTSVQFGYFSDIYTYAEVGFDMFELVFSDQRDDGHRSQSRSLSDSDSNDIDAFAGVAVGVKFHQFNIEAYTRYRQINSSHWKAENTHFSGVQVSLSF</sequence>
<dbReference type="AlphaFoldDB" id="A0A5S3XNH6"/>
<dbReference type="RefSeq" id="WP_138596249.1">
    <property type="nucleotide sequence ID" value="NZ_PNCK01000026.1"/>
</dbReference>
<accession>A0A5S3XNH6</accession>
<dbReference type="Proteomes" id="UP000305730">
    <property type="component" value="Unassembled WGS sequence"/>
</dbReference>
<feature type="signal peptide" evidence="1">
    <location>
        <begin position="1"/>
        <end position="21"/>
    </location>
</feature>
<evidence type="ECO:0000256" key="1">
    <source>
        <dbReference type="SAM" id="SignalP"/>
    </source>
</evidence>
<dbReference type="OrthoDB" id="6386717at2"/>